<gene>
    <name evidence="8" type="ORF">GO738_00765</name>
</gene>
<dbReference type="Pfam" id="PF00730">
    <property type="entry name" value="HhH-GPD"/>
    <property type="match status" value="1"/>
</dbReference>
<dbReference type="GO" id="GO:0032993">
    <property type="term" value="C:protein-DNA complex"/>
    <property type="evidence" value="ECO:0007669"/>
    <property type="project" value="TreeGrafter"/>
</dbReference>
<evidence type="ECO:0000313" key="9">
    <source>
        <dbReference type="Proteomes" id="UP000468327"/>
    </source>
</evidence>
<dbReference type="SUPFAM" id="SSF48150">
    <property type="entry name" value="DNA-glycosylase"/>
    <property type="match status" value="1"/>
</dbReference>
<dbReference type="GO" id="GO:0043916">
    <property type="term" value="F:DNA-7-methylguanine glycosylase activity"/>
    <property type="evidence" value="ECO:0007669"/>
    <property type="project" value="TreeGrafter"/>
</dbReference>
<evidence type="ECO:0000256" key="6">
    <source>
        <dbReference type="SAM" id="MobiDB-lite"/>
    </source>
</evidence>
<feature type="region of interest" description="Disordered" evidence="6">
    <location>
        <begin position="212"/>
        <end position="233"/>
    </location>
</feature>
<keyword evidence="5" id="KW-0234">DNA repair</keyword>
<reference evidence="8 9" key="1">
    <citation type="submission" date="2019-11" db="EMBL/GenBank/DDBJ databases">
        <title>Whole genome shotgun sequencing (WGS) data from Adlercreutzia equolifaciens ResAG-91, Eggerthella lenta MRI-F36, MRI-F37, MRI-F40, ResAG-49, ResAG-88, ResAG-121, ResAG-145, and Gordonibacter sp. ResAG-5, ResAG-26, ResAG-43, ResAG-50, ResAG-59.</title>
        <authorList>
            <person name="Stoll D.A."/>
            <person name="Danylec N."/>
            <person name="Franz C.M.A.P."/>
            <person name="Huch M."/>
        </authorList>
    </citation>
    <scope>NUCLEOTIDE SEQUENCE [LARGE SCALE GENOMIC DNA]</scope>
    <source>
        <strain evidence="8 9">ResAG-59</strain>
    </source>
</reference>
<proteinExistence type="inferred from homology"/>
<evidence type="ECO:0000256" key="4">
    <source>
        <dbReference type="ARBA" id="ARBA00022763"/>
    </source>
</evidence>
<dbReference type="Gene3D" id="1.10.340.30">
    <property type="entry name" value="Hypothetical protein, domain 2"/>
    <property type="match status" value="1"/>
</dbReference>
<evidence type="ECO:0000256" key="2">
    <source>
        <dbReference type="ARBA" id="ARBA00010817"/>
    </source>
</evidence>
<evidence type="ECO:0000256" key="3">
    <source>
        <dbReference type="ARBA" id="ARBA00012000"/>
    </source>
</evidence>
<keyword evidence="9" id="KW-1185">Reference proteome</keyword>
<dbReference type="GO" id="GO:0006307">
    <property type="term" value="P:DNA alkylation repair"/>
    <property type="evidence" value="ECO:0007669"/>
    <property type="project" value="TreeGrafter"/>
</dbReference>
<dbReference type="GO" id="GO:0006285">
    <property type="term" value="P:base-excision repair, AP site formation"/>
    <property type="evidence" value="ECO:0007669"/>
    <property type="project" value="TreeGrafter"/>
</dbReference>
<name>A0A6N8IDQ0_9ACTN</name>
<organism evidence="8 9">
    <name type="scientific">Gordonibacter urolithinfaciens</name>
    <dbReference type="NCBI Taxonomy" id="1335613"/>
    <lineage>
        <taxon>Bacteria</taxon>
        <taxon>Bacillati</taxon>
        <taxon>Actinomycetota</taxon>
        <taxon>Coriobacteriia</taxon>
        <taxon>Eggerthellales</taxon>
        <taxon>Eggerthellaceae</taxon>
        <taxon>Gordonibacter</taxon>
    </lineage>
</organism>
<dbReference type="InterPro" id="IPR003265">
    <property type="entry name" value="HhH-GPD_domain"/>
</dbReference>
<evidence type="ECO:0000256" key="1">
    <source>
        <dbReference type="ARBA" id="ARBA00000086"/>
    </source>
</evidence>
<dbReference type="Proteomes" id="UP000468327">
    <property type="component" value="Unassembled WGS sequence"/>
</dbReference>
<comment type="catalytic activity">
    <reaction evidence="1">
        <text>Hydrolysis of alkylated DNA, releasing 3-methyladenine, 3-methylguanine, 7-methylguanine and 7-methyladenine.</text>
        <dbReference type="EC" id="3.2.2.21"/>
    </reaction>
</comment>
<protein>
    <recommendedName>
        <fullName evidence="3">DNA-3-methyladenine glycosylase II</fullName>
        <ecNumber evidence="3">3.2.2.21</ecNumber>
    </recommendedName>
</protein>
<dbReference type="InterPro" id="IPR051912">
    <property type="entry name" value="Alkylbase_DNA_Glycosylase/TA"/>
</dbReference>
<keyword evidence="4" id="KW-0227">DNA damage</keyword>
<dbReference type="FunFam" id="1.10.340.30:FF:000004">
    <property type="entry name" value="DNA-3-methyladenine glycosylase II"/>
    <property type="match status" value="1"/>
</dbReference>
<evidence type="ECO:0000259" key="7">
    <source>
        <dbReference type="SMART" id="SM00478"/>
    </source>
</evidence>
<dbReference type="InterPro" id="IPR011257">
    <property type="entry name" value="DNA_glycosylase"/>
</dbReference>
<evidence type="ECO:0000256" key="5">
    <source>
        <dbReference type="ARBA" id="ARBA00023204"/>
    </source>
</evidence>
<evidence type="ECO:0000313" key="8">
    <source>
        <dbReference type="EMBL" id="MVN13897.1"/>
    </source>
</evidence>
<feature type="domain" description="HhH-GPD" evidence="7">
    <location>
        <begin position="51"/>
        <end position="205"/>
    </location>
</feature>
<dbReference type="EC" id="3.2.2.21" evidence="3"/>
<dbReference type="EMBL" id="WPOC01000001">
    <property type="protein sequence ID" value="MVN13897.1"/>
    <property type="molecule type" value="Genomic_DNA"/>
</dbReference>
<dbReference type="SMART" id="SM00478">
    <property type="entry name" value="ENDO3c"/>
    <property type="match status" value="1"/>
</dbReference>
<dbReference type="RefSeq" id="WP_157005502.1">
    <property type="nucleotide sequence ID" value="NZ_WPOC01000001.1"/>
</dbReference>
<accession>A0A6N8IDQ0</accession>
<dbReference type="CDD" id="cd00056">
    <property type="entry name" value="ENDO3c"/>
    <property type="match status" value="1"/>
</dbReference>
<comment type="similarity">
    <text evidence="2">Belongs to the alkylbase DNA glycosidase AlkA family.</text>
</comment>
<dbReference type="AlphaFoldDB" id="A0A6N8IDQ0"/>
<dbReference type="GO" id="GO:0005737">
    <property type="term" value="C:cytoplasm"/>
    <property type="evidence" value="ECO:0007669"/>
    <property type="project" value="TreeGrafter"/>
</dbReference>
<dbReference type="PANTHER" id="PTHR43003">
    <property type="entry name" value="DNA-3-METHYLADENINE GLYCOSYLASE"/>
    <property type="match status" value="1"/>
</dbReference>
<comment type="caution">
    <text evidence="8">The sequence shown here is derived from an EMBL/GenBank/DDBJ whole genome shotgun (WGS) entry which is preliminary data.</text>
</comment>
<dbReference type="PANTHER" id="PTHR43003:SF5">
    <property type="entry name" value="DNA-3-METHYLADENINE GLYCOSYLASE"/>
    <property type="match status" value="1"/>
</dbReference>
<dbReference type="GO" id="GO:0032131">
    <property type="term" value="F:alkylated DNA binding"/>
    <property type="evidence" value="ECO:0007669"/>
    <property type="project" value="TreeGrafter"/>
</dbReference>
<dbReference type="Gene3D" id="1.10.1670.40">
    <property type="match status" value="1"/>
</dbReference>
<sequence>MGDQRYFEYDEQAIAYLKARDERLAEAIDAIGPVRREVTPDLFAALVNCIVGQQISTKAQVTIWKRLTGAFGDITPEAMAACPDDELQQFGLSFRKVGYIKGAAERVVAGELDLKGLADLPDEEVCRRLSALPGIGVWTAEMLMTFSMQRPDIMSYGDLAILRGLRMLHHHRRITPELFAKYRRRYSPYGSVASLYLWEIAGGAVPGLRDWAPKGGGAKRPRPGGAKGGSRGD</sequence>
<dbReference type="GO" id="GO:0008725">
    <property type="term" value="F:DNA-3-methyladenine glycosylase activity"/>
    <property type="evidence" value="ECO:0007669"/>
    <property type="project" value="TreeGrafter"/>
</dbReference>